<evidence type="ECO:0000256" key="1">
    <source>
        <dbReference type="SAM" id="MobiDB-lite"/>
    </source>
</evidence>
<organism evidence="2 3">
    <name type="scientific">Caenorhabditis auriculariae</name>
    <dbReference type="NCBI Taxonomy" id="2777116"/>
    <lineage>
        <taxon>Eukaryota</taxon>
        <taxon>Metazoa</taxon>
        <taxon>Ecdysozoa</taxon>
        <taxon>Nematoda</taxon>
        <taxon>Chromadorea</taxon>
        <taxon>Rhabditida</taxon>
        <taxon>Rhabditina</taxon>
        <taxon>Rhabditomorpha</taxon>
        <taxon>Rhabditoidea</taxon>
        <taxon>Rhabditidae</taxon>
        <taxon>Peloderinae</taxon>
        <taxon>Caenorhabditis</taxon>
    </lineage>
</organism>
<feature type="compositionally biased region" description="Low complexity" evidence="1">
    <location>
        <begin position="8"/>
        <end position="22"/>
    </location>
</feature>
<proteinExistence type="predicted"/>
<dbReference type="AlphaFoldDB" id="A0A8S1H5Y2"/>
<protein>
    <submittedName>
        <fullName evidence="2">Uncharacterized protein</fullName>
    </submittedName>
</protein>
<keyword evidence="3" id="KW-1185">Reference proteome</keyword>
<gene>
    <name evidence="2" type="ORF">CAUJ_LOCUS4759</name>
</gene>
<accession>A0A8S1H5Y2</accession>
<sequence length="82" mass="9032">MKERVKPSKSGLRLGLIGSLTSGTGGRAHMEADRSTRRSDPKGPKHEIIALTAWVEAQTVEKGMNDARALRSHDLLLQEHVF</sequence>
<dbReference type="Proteomes" id="UP000835052">
    <property type="component" value="Unassembled WGS sequence"/>
</dbReference>
<evidence type="ECO:0000313" key="3">
    <source>
        <dbReference type="Proteomes" id="UP000835052"/>
    </source>
</evidence>
<feature type="region of interest" description="Disordered" evidence="1">
    <location>
        <begin position="1"/>
        <end position="45"/>
    </location>
</feature>
<dbReference type="EMBL" id="CAJGYM010000009">
    <property type="protein sequence ID" value="CAD6188840.1"/>
    <property type="molecule type" value="Genomic_DNA"/>
</dbReference>
<reference evidence="2" key="1">
    <citation type="submission" date="2020-10" db="EMBL/GenBank/DDBJ databases">
        <authorList>
            <person name="Kikuchi T."/>
        </authorList>
    </citation>
    <scope>NUCLEOTIDE SEQUENCE</scope>
    <source>
        <strain evidence="2">NKZ352</strain>
    </source>
</reference>
<evidence type="ECO:0000313" key="2">
    <source>
        <dbReference type="EMBL" id="CAD6188840.1"/>
    </source>
</evidence>
<feature type="compositionally biased region" description="Basic and acidic residues" evidence="1">
    <location>
        <begin position="28"/>
        <end position="45"/>
    </location>
</feature>
<comment type="caution">
    <text evidence="2">The sequence shown here is derived from an EMBL/GenBank/DDBJ whole genome shotgun (WGS) entry which is preliminary data.</text>
</comment>
<name>A0A8S1H5Y2_9PELO</name>